<protein>
    <submittedName>
        <fullName evidence="4">Glyceraldehyde-3-phosphate dehydrogenase</fullName>
    </submittedName>
</protein>
<dbReference type="GO" id="GO:0004365">
    <property type="term" value="F:glyceraldehyde-3-phosphate dehydrogenase (NAD+) (phosphorylating) activity"/>
    <property type="evidence" value="ECO:0007669"/>
    <property type="project" value="TreeGrafter"/>
</dbReference>
<keyword evidence="5" id="KW-1185">Reference proteome</keyword>
<dbReference type="SUPFAM" id="SSF51735">
    <property type="entry name" value="NAD(P)-binding Rossmann-fold domains"/>
    <property type="match status" value="1"/>
</dbReference>
<name>A0A392Q7Q3_9FABA</name>
<sequence>AYMFKYDSTHGPFRGTIKVLDDTTLEINGKQVKVVSKRDPVEIPWGDFGADYVIESSGVFTTLEKASSHLKVVHLVFSISSPLPYCCHLQILI</sequence>
<evidence type="ECO:0000259" key="3">
    <source>
        <dbReference type="SMART" id="SM00846"/>
    </source>
</evidence>
<keyword evidence="2" id="KW-0560">Oxidoreductase</keyword>
<comment type="caution">
    <text evidence="4">The sequence shown here is derived from an EMBL/GenBank/DDBJ whole genome shotgun (WGS) entry which is preliminary data.</text>
</comment>
<evidence type="ECO:0000256" key="1">
    <source>
        <dbReference type="ARBA" id="ARBA00007406"/>
    </source>
</evidence>
<reference evidence="4 5" key="1">
    <citation type="journal article" date="2018" name="Front. Plant Sci.">
        <title>Red Clover (Trifolium pratense) and Zigzag Clover (T. medium) - A Picture of Genomic Similarities and Differences.</title>
        <authorList>
            <person name="Dluhosova J."/>
            <person name="Istvanek J."/>
            <person name="Nedelnik J."/>
            <person name="Repkova J."/>
        </authorList>
    </citation>
    <scope>NUCLEOTIDE SEQUENCE [LARGE SCALE GENOMIC DNA]</scope>
    <source>
        <strain evidence="5">cv. 10/8</strain>
        <tissue evidence="4">Leaf</tissue>
    </source>
</reference>
<proteinExistence type="inferred from homology"/>
<dbReference type="GO" id="GO:0051287">
    <property type="term" value="F:NAD binding"/>
    <property type="evidence" value="ECO:0007669"/>
    <property type="project" value="InterPro"/>
</dbReference>
<dbReference type="Proteomes" id="UP000265520">
    <property type="component" value="Unassembled WGS sequence"/>
</dbReference>
<dbReference type="Gene3D" id="3.40.50.720">
    <property type="entry name" value="NAD(P)-binding Rossmann-like Domain"/>
    <property type="match status" value="1"/>
</dbReference>
<accession>A0A392Q7Q3</accession>
<dbReference type="InterPro" id="IPR020831">
    <property type="entry name" value="GlycerAld/Erythrose_P_DH"/>
</dbReference>
<feature type="non-terminal residue" evidence="4">
    <location>
        <position position="1"/>
    </location>
</feature>
<evidence type="ECO:0000313" key="4">
    <source>
        <dbReference type="EMBL" id="MCI19576.1"/>
    </source>
</evidence>
<dbReference type="Pfam" id="PF00044">
    <property type="entry name" value="Gp_dh_N"/>
    <property type="match status" value="1"/>
</dbReference>
<dbReference type="SMART" id="SM00846">
    <property type="entry name" value="Gp_dh_N"/>
    <property type="match status" value="1"/>
</dbReference>
<organism evidence="4 5">
    <name type="scientific">Trifolium medium</name>
    <dbReference type="NCBI Taxonomy" id="97028"/>
    <lineage>
        <taxon>Eukaryota</taxon>
        <taxon>Viridiplantae</taxon>
        <taxon>Streptophyta</taxon>
        <taxon>Embryophyta</taxon>
        <taxon>Tracheophyta</taxon>
        <taxon>Spermatophyta</taxon>
        <taxon>Magnoliopsida</taxon>
        <taxon>eudicotyledons</taxon>
        <taxon>Gunneridae</taxon>
        <taxon>Pentapetalae</taxon>
        <taxon>rosids</taxon>
        <taxon>fabids</taxon>
        <taxon>Fabales</taxon>
        <taxon>Fabaceae</taxon>
        <taxon>Papilionoideae</taxon>
        <taxon>50 kb inversion clade</taxon>
        <taxon>NPAAA clade</taxon>
        <taxon>Hologalegina</taxon>
        <taxon>IRL clade</taxon>
        <taxon>Trifolieae</taxon>
        <taxon>Trifolium</taxon>
    </lineage>
</organism>
<dbReference type="InterPro" id="IPR020828">
    <property type="entry name" value="GlycerAld_3-P_DH_NAD(P)-bd"/>
</dbReference>
<dbReference type="AlphaFoldDB" id="A0A392Q7Q3"/>
<dbReference type="EMBL" id="LXQA010115460">
    <property type="protein sequence ID" value="MCI19576.1"/>
    <property type="molecule type" value="Genomic_DNA"/>
</dbReference>
<comment type="similarity">
    <text evidence="1">Belongs to the glyceraldehyde-3-phosphate dehydrogenase family.</text>
</comment>
<dbReference type="PANTHER" id="PTHR10836">
    <property type="entry name" value="GLYCERALDEHYDE 3-PHOSPHATE DEHYDROGENASE"/>
    <property type="match status" value="1"/>
</dbReference>
<feature type="domain" description="Glyceraldehyde 3-phosphate dehydrogenase NAD(P) binding" evidence="3">
    <location>
        <begin position="1"/>
        <end position="82"/>
    </location>
</feature>
<dbReference type="InterPro" id="IPR036291">
    <property type="entry name" value="NAD(P)-bd_dom_sf"/>
</dbReference>
<evidence type="ECO:0000256" key="2">
    <source>
        <dbReference type="ARBA" id="ARBA00023002"/>
    </source>
</evidence>
<dbReference type="GO" id="GO:0005829">
    <property type="term" value="C:cytosol"/>
    <property type="evidence" value="ECO:0007669"/>
    <property type="project" value="TreeGrafter"/>
</dbReference>
<dbReference type="PANTHER" id="PTHR10836:SF76">
    <property type="entry name" value="GLYCERALDEHYDE-3-PHOSPHATE DEHYDROGENASE-RELATED"/>
    <property type="match status" value="1"/>
</dbReference>
<dbReference type="GO" id="GO:0006096">
    <property type="term" value="P:glycolytic process"/>
    <property type="evidence" value="ECO:0007669"/>
    <property type="project" value="TreeGrafter"/>
</dbReference>
<evidence type="ECO:0000313" key="5">
    <source>
        <dbReference type="Proteomes" id="UP000265520"/>
    </source>
</evidence>